<dbReference type="InterPro" id="IPR039426">
    <property type="entry name" value="TonB-dep_rcpt-like"/>
</dbReference>
<dbReference type="InterPro" id="IPR012910">
    <property type="entry name" value="Plug_dom"/>
</dbReference>
<dbReference type="Pfam" id="PF14905">
    <property type="entry name" value="OMP_b-brl_3"/>
    <property type="match status" value="1"/>
</dbReference>
<comment type="caution">
    <text evidence="11">The sequence shown here is derived from an EMBL/GenBank/DDBJ whole genome shotgun (WGS) entry which is preliminary data.</text>
</comment>
<name>A0A9D7SSC4_9BACT</name>
<proteinExistence type="inferred from homology"/>
<dbReference type="Gene3D" id="2.60.40.1120">
    <property type="entry name" value="Carboxypeptidase-like, regulatory domain"/>
    <property type="match status" value="1"/>
</dbReference>
<keyword evidence="6 7" id="KW-0998">Cell outer membrane</keyword>
<dbReference type="Gene3D" id="2.170.130.10">
    <property type="entry name" value="TonB-dependent receptor, plug domain"/>
    <property type="match status" value="1"/>
</dbReference>
<evidence type="ECO:0000313" key="12">
    <source>
        <dbReference type="Proteomes" id="UP000808337"/>
    </source>
</evidence>
<evidence type="ECO:0000256" key="8">
    <source>
        <dbReference type="SAM" id="MobiDB-lite"/>
    </source>
</evidence>
<dbReference type="Proteomes" id="UP000808337">
    <property type="component" value="Unassembled WGS sequence"/>
</dbReference>
<evidence type="ECO:0000256" key="2">
    <source>
        <dbReference type="ARBA" id="ARBA00022448"/>
    </source>
</evidence>
<accession>A0A9D7SSC4</accession>
<organism evidence="11 12">
    <name type="scientific">Candidatus Opimibacter skivensis</name>
    <dbReference type="NCBI Taxonomy" id="2982028"/>
    <lineage>
        <taxon>Bacteria</taxon>
        <taxon>Pseudomonadati</taxon>
        <taxon>Bacteroidota</taxon>
        <taxon>Saprospiria</taxon>
        <taxon>Saprospirales</taxon>
        <taxon>Saprospiraceae</taxon>
        <taxon>Candidatus Opimibacter</taxon>
    </lineage>
</organism>
<keyword evidence="2 7" id="KW-0813">Transport</keyword>
<evidence type="ECO:0000256" key="7">
    <source>
        <dbReference type="PROSITE-ProRule" id="PRU01360"/>
    </source>
</evidence>
<dbReference type="EMBL" id="JADKGY010000001">
    <property type="protein sequence ID" value="MBK9981376.1"/>
    <property type="molecule type" value="Genomic_DNA"/>
</dbReference>
<dbReference type="SUPFAM" id="SSF56935">
    <property type="entry name" value="Porins"/>
    <property type="match status" value="1"/>
</dbReference>
<feature type="domain" description="Outer membrane protein beta-barrel" evidence="10">
    <location>
        <begin position="387"/>
        <end position="792"/>
    </location>
</feature>
<keyword evidence="11" id="KW-0675">Receptor</keyword>
<dbReference type="AlphaFoldDB" id="A0A9D7SSC4"/>
<evidence type="ECO:0000256" key="1">
    <source>
        <dbReference type="ARBA" id="ARBA00004571"/>
    </source>
</evidence>
<evidence type="ECO:0000256" key="5">
    <source>
        <dbReference type="ARBA" id="ARBA00023136"/>
    </source>
</evidence>
<gene>
    <name evidence="11" type="ORF">IPP15_02950</name>
</gene>
<evidence type="ECO:0000256" key="4">
    <source>
        <dbReference type="ARBA" id="ARBA00022692"/>
    </source>
</evidence>
<evidence type="ECO:0000313" key="11">
    <source>
        <dbReference type="EMBL" id="MBK9981376.1"/>
    </source>
</evidence>
<dbReference type="InterPro" id="IPR041700">
    <property type="entry name" value="OMP_b-brl_3"/>
</dbReference>
<dbReference type="SUPFAM" id="SSF49464">
    <property type="entry name" value="Carboxypeptidase regulatory domain-like"/>
    <property type="match status" value="1"/>
</dbReference>
<dbReference type="InterPro" id="IPR008969">
    <property type="entry name" value="CarboxyPept-like_regulatory"/>
</dbReference>
<comment type="similarity">
    <text evidence="7">Belongs to the TonB-dependent receptor family.</text>
</comment>
<keyword evidence="4 7" id="KW-0812">Transmembrane</keyword>
<reference evidence="11 12" key="1">
    <citation type="submission" date="2020-10" db="EMBL/GenBank/DDBJ databases">
        <title>Connecting structure to function with the recovery of over 1000 high-quality activated sludge metagenome-assembled genomes encoding full-length rRNA genes using long-read sequencing.</title>
        <authorList>
            <person name="Singleton C.M."/>
            <person name="Petriglieri F."/>
            <person name="Kristensen J.M."/>
            <person name="Kirkegaard R.H."/>
            <person name="Michaelsen T.Y."/>
            <person name="Andersen M.H."/>
            <person name="Karst S.M."/>
            <person name="Dueholm M.S."/>
            <person name="Nielsen P.H."/>
            <person name="Albertsen M."/>
        </authorList>
    </citation>
    <scope>NUCLEOTIDE SEQUENCE [LARGE SCALE GENOMIC DNA]</scope>
    <source>
        <strain evidence="11">Ribe_18-Q3-R11-54_MAXAC.273</strain>
    </source>
</reference>
<sequence length="822" mass="91683">MIRFLLFFLSVLPITGYSQRPDSPQSNGSTILGSISGVLLDSLTREPIDYASVGIIDALSGKIINGGISDERGEFHVSELPVGTYTIQISFIGYRIKTLENIQLSLKKPDVNLTKIILTPESKLLDEIKVVGEAALVEFKPDKIVYNAERDVTSAGGDASDVLRKVPMLTVDFDGNVSLRGSENVKILINGRPSGMFSSNVAEALKMMPADQIKSVEVITAPSAKYDGEGTAGIINIITRKKNIEGLAGSVDITAGTRSNRANGNLNYGRGRLGLNFSGGGNYNPSQDGTTTFLRNDTGNGSLNKLTQEGTSSSSRLGFRMTAAAEYNINAFNSLNSSINFRGWNSDNDNQVQSTYNTANTLIDSYIRTVDGSNGRGGLDWDLDYKHSFPKKDKEWTVSVEVDKDQNKSDYQYKEQFDFPDQLLTMESNLNNGDNLEITAQSDYVHPFNEYITLETGIKGSLKNLKSDFQYNVFDPDITLWKTDPERTDVFHYDQNVYAGYGNTTIKLGKKITFIGGLRLELTELNGKFEIFQNPFRNQYSNLLPSITLSKKTGQYNQLKISYNQRIQRPNQRYINPFIEYNDNRDISFGNPTLSPEVVHQIEIGSTIFLKGNMINTSVFVRKTENLIENILTINDLGISESTYYNFGQRSSLGLNVFGSLNIGSGLSLRGGFDVNTWQEDGSLGGEALSNTGYDYNGRINITWSISESLKMEGFTFFRSPTFTVQGKTPNWSMMSFGVKKELFKKRVAIGINITEPFRENQIFEKELEGIDFYQYSRTLRPVRSFGLSMSYRFGKIDFKDRTGKKNNEPLEENSGGGYIQN</sequence>
<comment type="subcellular location">
    <subcellularLocation>
        <location evidence="1 7">Cell outer membrane</location>
        <topology evidence="1 7">Multi-pass membrane protein</topology>
    </subcellularLocation>
</comment>
<evidence type="ECO:0000259" key="10">
    <source>
        <dbReference type="Pfam" id="PF14905"/>
    </source>
</evidence>
<dbReference type="PANTHER" id="PTHR40980">
    <property type="entry name" value="PLUG DOMAIN-CONTAINING PROTEIN"/>
    <property type="match status" value="1"/>
</dbReference>
<keyword evidence="3 7" id="KW-1134">Transmembrane beta strand</keyword>
<evidence type="ECO:0000256" key="6">
    <source>
        <dbReference type="ARBA" id="ARBA00023237"/>
    </source>
</evidence>
<protein>
    <submittedName>
        <fullName evidence="11">TonB-dependent receptor</fullName>
    </submittedName>
</protein>
<dbReference type="Gene3D" id="2.40.170.20">
    <property type="entry name" value="TonB-dependent receptor, beta-barrel domain"/>
    <property type="match status" value="1"/>
</dbReference>
<dbReference type="Pfam" id="PF13620">
    <property type="entry name" value="CarboxypepD_reg"/>
    <property type="match status" value="1"/>
</dbReference>
<dbReference type="Pfam" id="PF07715">
    <property type="entry name" value="Plug"/>
    <property type="match status" value="1"/>
</dbReference>
<feature type="domain" description="TonB-dependent receptor plug" evidence="9">
    <location>
        <begin position="147"/>
        <end position="233"/>
    </location>
</feature>
<feature type="region of interest" description="Disordered" evidence="8">
    <location>
        <begin position="803"/>
        <end position="822"/>
    </location>
</feature>
<keyword evidence="5 7" id="KW-0472">Membrane</keyword>
<dbReference type="InterPro" id="IPR037066">
    <property type="entry name" value="Plug_dom_sf"/>
</dbReference>
<dbReference type="PROSITE" id="PS52016">
    <property type="entry name" value="TONB_DEPENDENT_REC_3"/>
    <property type="match status" value="1"/>
</dbReference>
<evidence type="ECO:0000256" key="3">
    <source>
        <dbReference type="ARBA" id="ARBA00022452"/>
    </source>
</evidence>
<dbReference type="GO" id="GO:0009279">
    <property type="term" value="C:cell outer membrane"/>
    <property type="evidence" value="ECO:0007669"/>
    <property type="project" value="UniProtKB-SubCell"/>
</dbReference>
<dbReference type="InterPro" id="IPR036942">
    <property type="entry name" value="Beta-barrel_TonB_sf"/>
</dbReference>
<dbReference type="PANTHER" id="PTHR40980:SF4">
    <property type="entry name" value="TONB-DEPENDENT RECEPTOR-LIKE BETA-BARREL DOMAIN-CONTAINING PROTEIN"/>
    <property type="match status" value="1"/>
</dbReference>
<evidence type="ECO:0000259" key="9">
    <source>
        <dbReference type="Pfam" id="PF07715"/>
    </source>
</evidence>